<evidence type="ECO:0000256" key="3">
    <source>
        <dbReference type="ARBA" id="ARBA00022917"/>
    </source>
</evidence>
<keyword evidence="3" id="KW-0648">Protein biosynthesis</keyword>
<feature type="domain" description="Prokaryotic-type class I peptide chain release factors" evidence="4">
    <location>
        <begin position="285"/>
        <end position="301"/>
    </location>
</feature>
<dbReference type="Gene3D" id="6.10.140.1950">
    <property type="match status" value="1"/>
</dbReference>
<dbReference type="Gene3D" id="3.30.160.20">
    <property type="match status" value="1"/>
</dbReference>
<keyword evidence="2" id="KW-0488">Methylation</keyword>
<organism evidence="5 6">
    <name type="scientific">Coniochaeta hoffmannii</name>
    <dbReference type="NCBI Taxonomy" id="91930"/>
    <lineage>
        <taxon>Eukaryota</taxon>
        <taxon>Fungi</taxon>
        <taxon>Dikarya</taxon>
        <taxon>Ascomycota</taxon>
        <taxon>Pezizomycotina</taxon>
        <taxon>Sordariomycetes</taxon>
        <taxon>Sordariomycetidae</taxon>
        <taxon>Coniochaetales</taxon>
        <taxon>Coniochaetaceae</taxon>
        <taxon>Coniochaeta</taxon>
    </lineage>
</organism>
<evidence type="ECO:0000256" key="1">
    <source>
        <dbReference type="ARBA" id="ARBA00010835"/>
    </source>
</evidence>
<proteinExistence type="inferred from homology"/>
<reference evidence="5" key="1">
    <citation type="submission" date="2022-07" db="EMBL/GenBank/DDBJ databases">
        <title>Fungi with potential for degradation of polypropylene.</title>
        <authorList>
            <person name="Gostincar C."/>
        </authorList>
    </citation>
    <scope>NUCLEOTIDE SEQUENCE</scope>
    <source>
        <strain evidence="5">EXF-13287</strain>
    </source>
</reference>
<dbReference type="PANTHER" id="PTHR43804">
    <property type="entry name" value="LD18447P"/>
    <property type="match status" value="1"/>
</dbReference>
<name>A0AA38RK27_9PEZI</name>
<accession>A0AA38RK27</accession>
<sequence>MFAAPWVCRSCSRLAARPLRSSQLLRRASTAPISNAVLLPPALLQRAQKLAAEHASLQKSLATDFDSKTAKRAGELGSVAAALKDYQDAKASLSELDALLSSPDAELRDLARDDVPPTTAQLRSAARRLSAALTPKHPFAEMPCLIEFRPGPGGLESRFFTDSLFRMYQAYCARKGYRCKVVKYETSDASGGASGYAGESPLQEAVLEIEDPGSYDVFRGEAGIHRVQRVPSTEKSGRTHTSAAALWVLPSLAETGAGAEQEADFSDPESDFYVDVAEVKSEVMRARGAGGQHVNKTESAIRLTHVPTGISVSMQDHRSQHRNREAAWKVLRSRLAQKRREEREEMARSLRSSVLAKNQVTRGDKIRTYNYQQDRCTDHRSGVDVHNLPDVLAGGEMFDRVIESVREYLVQNEIEAVIADEQLASEQAEGKGKK</sequence>
<evidence type="ECO:0000256" key="2">
    <source>
        <dbReference type="ARBA" id="ARBA00022481"/>
    </source>
</evidence>
<dbReference type="GO" id="GO:0003747">
    <property type="term" value="F:translation release factor activity"/>
    <property type="evidence" value="ECO:0007669"/>
    <property type="project" value="InterPro"/>
</dbReference>
<gene>
    <name evidence="5" type="ORF">NKR19_g7468</name>
</gene>
<dbReference type="InterPro" id="IPR005139">
    <property type="entry name" value="PCRF"/>
</dbReference>
<dbReference type="PANTHER" id="PTHR43804:SF7">
    <property type="entry name" value="LD18447P"/>
    <property type="match status" value="1"/>
</dbReference>
<dbReference type="FunFam" id="3.30.160.20:FF:000070">
    <property type="entry name" value="Related to MRF1-peptide chain release factor, mitochondrial"/>
    <property type="match status" value="1"/>
</dbReference>
<dbReference type="PROSITE" id="PS00745">
    <property type="entry name" value="RF_PROK_I"/>
    <property type="match status" value="1"/>
</dbReference>
<dbReference type="Proteomes" id="UP001174691">
    <property type="component" value="Unassembled WGS sequence"/>
</dbReference>
<dbReference type="Pfam" id="PF00472">
    <property type="entry name" value="RF-1"/>
    <property type="match status" value="1"/>
</dbReference>
<dbReference type="Gene3D" id="3.30.70.1660">
    <property type="match status" value="1"/>
</dbReference>
<dbReference type="EMBL" id="JANBVN010000130">
    <property type="protein sequence ID" value="KAJ9139345.1"/>
    <property type="molecule type" value="Genomic_DNA"/>
</dbReference>
<evidence type="ECO:0000313" key="5">
    <source>
        <dbReference type="EMBL" id="KAJ9139345.1"/>
    </source>
</evidence>
<comment type="caution">
    <text evidence="5">The sequence shown here is derived from an EMBL/GenBank/DDBJ whole genome shotgun (WGS) entry which is preliminary data.</text>
</comment>
<keyword evidence="6" id="KW-1185">Reference proteome</keyword>
<evidence type="ECO:0000313" key="6">
    <source>
        <dbReference type="Proteomes" id="UP001174691"/>
    </source>
</evidence>
<protein>
    <submittedName>
        <fullName evidence="5">Release factor</fullName>
    </submittedName>
</protein>
<dbReference type="GO" id="GO:0005739">
    <property type="term" value="C:mitochondrion"/>
    <property type="evidence" value="ECO:0007669"/>
    <property type="project" value="UniProtKB-ARBA"/>
</dbReference>
<dbReference type="Pfam" id="PF03462">
    <property type="entry name" value="PCRF"/>
    <property type="match status" value="1"/>
</dbReference>
<dbReference type="SMART" id="SM00937">
    <property type="entry name" value="PCRF"/>
    <property type="match status" value="1"/>
</dbReference>
<dbReference type="InterPro" id="IPR045853">
    <property type="entry name" value="Pep_chain_release_fac_I_sf"/>
</dbReference>
<evidence type="ECO:0000259" key="4">
    <source>
        <dbReference type="PROSITE" id="PS00745"/>
    </source>
</evidence>
<dbReference type="GO" id="GO:0032543">
    <property type="term" value="P:mitochondrial translation"/>
    <property type="evidence" value="ECO:0007669"/>
    <property type="project" value="UniProtKB-ARBA"/>
</dbReference>
<dbReference type="InterPro" id="IPR050057">
    <property type="entry name" value="Prokaryotic/Mito_RF"/>
</dbReference>
<dbReference type="AlphaFoldDB" id="A0AA38RK27"/>
<comment type="similarity">
    <text evidence="1">Belongs to the prokaryotic/mitochondrial release factor family.</text>
</comment>
<dbReference type="InterPro" id="IPR000352">
    <property type="entry name" value="Pep_chain_release_fac_I"/>
</dbReference>
<dbReference type="SUPFAM" id="SSF75620">
    <property type="entry name" value="Release factor"/>
    <property type="match status" value="1"/>
</dbReference>